<accession>A0A2K8L1D8</accession>
<dbReference type="Proteomes" id="UP000231701">
    <property type="component" value="Chromosome"/>
</dbReference>
<dbReference type="CDD" id="cd18774">
    <property type="entry name" value="PDC2_HK_sensor"/>
    <property type="match status" value="1"/>
</dbReference>
<gene>
    <name evidence="2" type="ORF">Ga0123461_1616</name>
</gene>
<evidence type="ECO:0000256" key="1">
    <source>
        <dbReference type="SAM" id="Phobius"/>
    </source>
</evidence>
<dbReference type="AlphaFoldDB" id="A0A2K8L1D8"/>
<organism evidence="2 3">
    <name type="scientific">Mariprofundus aestuarium</name>
    <dbReference type="NCBI Taxonomy" id="1921086"/>
    <lineage>
        <taxon>Bacteria</taxon>
        <taxon>Pseudomonadati</taxon>
        <taxon>Pseudomonadota</taxon>
        <taxon>Candidatius Mariprofundia</taxon>
        <taxon>Mariprofundales</taxon>
        <taxon>Mariprofundaceae</taxon>
        <taxon>Mariprofundus</taxon>
    </lineage>
</organism>
<name>A0A2K8L1D8_MARES</name>
<evidence type="ECO:0000313" key="3">
    <source>
        <dbReference type="Proteomes" id="UP000231701"/>
    </source>
</evidence>
<dbReference type="KEGG" id="maes:Ga0123461_1616"/>
<evidence type="ECO:0000313" key="2">
    <source>
        <dbReference type="EMBL" id="ATX80029.1"/>
    </source>
</evidence>
<dbReference type="RefSeq" id="WP_100277852.1">
    <property type="nucleotide sequence ID" value="NZ_CP018799.1"/>
</dbReference>
<keyword evidence="1" id="KW-0812">Transmembrane</keyword>
<feature type="transmembrane region" description="Helical" evidence="1">
    <location>
        <begin position="29"/>
        <end position="50"/>
    </location>
</feature>
<protein>
    <submittedName>
        <fullName evidence="2">Uncharacterized protein</fullName>
    </submittedName>
</protein>
<proteinExistence type="predicted"/>
<dbReference type="EMBL" id="CP018799">
    <property type="protein sequence ID" value="ATX80029.1"/>
    <property type="molecule type" value="Genomic_DNA"/>
</dbReference>
<dbReference type="OrthoDB" id="5292675at2"/>
<keyword evidence="3" id="KW-1185">Reference proteome</keyword>
<keyword evidence="1" id="KW-0472">Membrane</keyword>
<reference evidence="2 3" key="1">
    <citation type="submission" date="2016-12" db="EMBL/GenBank/DDBJ databases">
        <title>Isolation and genomic insights into novel planktonic Zetaproteobacteria from stratified waters of the Chesapeake Bay.</title>
        <authorList>
            <person name="McAllister S.M."/>
            <person name="Kato S."/>
            <person name="Chan C.S."/>
            <person name="Chiu B.K."/>
            <person name="Field E.K."/>
        </authorList>
    </citation>
    <scope>NUCLEOTIDE SEQUENCE [LARGE SCALE GENOMIC DNA]</scope>
    <source>
        <strain evidence="2 3">CP-5</strain>
    </source>
</reference>
<feature type="transmembrane region" description="Helical" evidence="1">
    <location>
        <begin position="200"/>
        <end position="222"/>
    </location>
</feature>
<sequence>MEDIAQSSPPELQDSETILLKKPEERLRLLVIIMGFVAMAVACFSIFILYETAIEEERLRLVDTAQSQARLIESVARFDRQHYPSNSFATAFEATLSQVREAHEQFQGFGKTGEFTLAKRDEDQIVFLLNHRHFDLNDPKPVHFRATEAEPMRRALRGESGTVIGEDYRGKMVLAAYEPVSELNLGIVAKIDLKEIQRPFIQAGAWAIIATLLLVAIGSWLFQRVTEPVVRQLETRNRELNDALSTIKTITGIVPLCAWCSKKIKDESGDWVKLTTYFDGHTDAKLSHGMCPECAEKLKGSISEKQ</sequence>
<keyword evidence="1" id="KW-1133">Transmembrane helix</keyword>